<feature type="transmembrane region" description="Helical" evidence="9">
    <location>
        <begin position="51"/>
        <end position="69"/>
    </location>
</feature>
<evidence type="ECO:0000256" key="3">
    <source>
        <dbReference type="ARBA" id="ARBA00022475"/>
    </source>
</evidence>
<keyword evidence="12" id="KW-1185">Reference proteome</keyword>
<dbReference type="GO" id="GO:0022857">
    <property type="term" value="F:transmembrane transporter activity"/>
    <property type="evidence" value="ECO:0007669"/>
    <property type="project" value="UniProtKB-UniRule"/>
</dbReference>
<evidence type="ECO:0000256" key="5">
    <source>
        <dbReference type="ARBA" id="ARBA00022692"/>
    </source>
</evidence>
<evidence type="ECO:0000256" key="8">
    <source>
        <dbReference type="ARBA" id="ARBA00038436"/>
    </source>
</evidence>
<gene>
    <name evidence="11" type="ORF">SAMN05444141_11318</name>
</gene>
<dbReference type="AlphaFoldDB" id="A0A1I7DYJ4"/>
<dbReference type="Proteomes" id="UP000183371">
    <property type="component" value="Unassembled WGS sequence"/>
</dbReference>
<comment type="function">
    <text evidence="9">Part of the tripartite ATP-independent periplasmic (TRAP) transport system.</text>
</comment>
<dbReference type="PANTHER" id="PTHR35011:SF2">
    <property type="entry name" value="2,3-DIKETO-L-GULONATE TRAP TRANSPORTER SMALL PERMEASE PROTEIN YIAM"/>
    <property type="match status" value="1"/>
</dbReference>
<sequence length="177" mass="20195">MRSFCGQASRIIDLALNKIIIVMFAILLLDVWFAVLDRYVFKWQIIWTEEAARYLMVWTMLLAVATAMYRRQHVFISFIYEKVPPRQRLILAAFIDLISIAVFLAIAILSISFSFKALGTQTSIFGMPLTIPHAAVGVSFFLTAVQLVLMFIRDFGKLPVPELEVDVSNKTNQETDQ</sequence>
<evidence type="ECO:0000256" key="1">
    <source>
        <dbReference type="ARBA" id="ARBA00004429"/>
    </source>
</evidence>
<evidence type="ECO:0000256" key="7">
    <source>
        <dbReference type="ARBA" id="ARBA00023136"/>
    </source>
</evidence>
<accession>A0A1I7DYJ4</accession>
<reference evidence="12" key="1">
    <citation type="submission" date="2016-10" db="EMBL/GenBank/DDBJ databases">
        <authorList>
            <person name="Varghese N."/>
            <person name="Submissions S."/>
        </authorList>
    </citation>
    <scope>NUCLEOTIDE SEQUENCE [LARGE SCALE GENOMIC DNA]</scope>
    <source>
        <strain evidence="12">DSM 17465</strain>
    </source>
</reference>
<evidence type="ECO:0000259" key="10">
    <source>
        <dbReference type="Pfam" id="PF04290"/>
    </source>
</evidence>
<dbReference type="InterPro" id="IPR007387">
    <property type="entry name" value="TRAP_DctQ"/>
</dbReference>
<evidence type="ECO:0000256" key="2">
    <source>
        <dbReference type="ARBA" id="ARBA00022448"/>
    </source>
</evidence>
<dbReference type="GO" id="GO:0015740">
    <property type="term" value="P:C4-dicarboxylate transport"/>
    <property type="evidence" value="ECO:0007669"/>
    <property type="project" value="TreeGrafter"/>
</dbReference>
<keyword evidence="6 9" id="KW-1133">Transmembrane helix</keyword>
<comment type="similarity">
    <text evidence="8 9">Belongs to the TRAP transporter small permease family.</text>
</comment>
<keyword evidence="5 9" id="KW-0812">Transmembrane</keyword>
<dbReference type="PANTHER" id="PTHR35011">
    <property type="entry name" value="2,3-DIKETO-L-GULONATE TRAP TRANSPORTER SMALL PERMEASE PROTEIN YIAM"/>
    <property type="match status" value="1"/>
</dbReference>
<keyword evidence="4 9" id="KW-0997">Cell inner membrane</keyword>
<dbReference type="GO" id="GO:0005886">
    <property type="term" value="C:plasma membrane"/>
    <property type="evidence" value="ECO:0007669"/>
    <property type="project" value="UniProtKB-SubCell"/>
</dbReference>
<evidence type="ECO:0000313" key="12">
    <source>
        <dbReference type="Proteomes" id="UP000183371"/>
    </source>
</evidence>
<dbReference type="InterPro" id="IPR055348">
    <property type="entry name" value="DctQ"/>
</dbReference>
<feature type="transmembrane region" description="Helical" evidence="9">
    <location>
        <begin position="89"/>
        <end position="111"/>
    </location>
</feature>
<dbReference type="Pfam" id="PF04290">
    <property type="entry name" value="DctQ"/>
    <property type="match status" value="1"/>
</dbReference>
<feature type="transmembrane region" description="Helical" evidence="9">
    <location>
        <begin position="131"/>
        <end position="152"/>
    </location>
</feature>
<keyword evidence="7 9" id="KW-0472">Membrane</keyword>
<keyword evidence="2 9" id="KW-0813">Transport</keyword>
<feature type="transmembrane region" description="Helical" evidence="9">
    <location>
        <begin position="12"/>
        <end position="35"/>
    </location>
</feature>
<proteinExistence type="inferred from homology"/>
<protein>
    <recommendedName>
        <fullName evidence="9">TRAP transporter small permease protein</fullName>
    </recommendedName>
</protein>
<comment type="subcellular location">
    <subcellularLocation>
        <location evidence="1 9">Cell inner membrane</location>
        <topology evidence="1 9">Multi-pass membrane protein</topology>
    </subcellularLocation>
</comment>
<comment type="subunit">
    <text evidence="9">The complex comprises the extracytoplasmic solute receptor protein and the two transmembrane proteins.</text>
</comment>
<dbReference type="RefSeq" id="WP_054785407.1">
    <property type="nucleotide sequence ID" value="NZ_FPBD01000013.1"/>
</dbReference>
<keyword evidence="3" id="KW-1003">Cell membrane</keyword>
<evidence type="ECO:0000256" key="6">
    <source>
        <dbReference type="ARBA" id="ARBA00022989"/>
    </source>
</evidence>
<evidence type="ECO:0000256" key="4">
    <source>
        <dbReference type="ARBA" id="ARBA00022519"/>
    </source>
</evidence>
<evidence type="ECO:0000313" key="11">
    <source>
        <dbReference type="EMBL" id="SFU16752.1"/>
    </source>
</evidence>
<name>A0A1I7DYJ4_9HYPH</name>
<feature type="domain" description="Tripartite ATP-independent periplasmic transporters DctQ component" evidence="10">
    <location>
        <begin position="32"/>
        <end position="155"/>
    </location>
</feature>
<dbReference type="EMBL" id="FPBD01000013">
    <property type="protein sequence ID" value="SFU16752.1"/>
    <property type="molecule type" value="Genomic_DNA"/>
</dbReference>
<organism evidence="11 12">
    <name type="scientific">Pseudovibrio denitrificans</name>
    <dbReference type="NCBI Taxonomy" id="258256"/>
    <lineage>
        <taxon>Bacteria</taxon>
        <taxon>Pseudomonadati</taxon>
        <taxon>Pseudomonadota</taxon>
        <taxon>Alphaproteobacteria</taxon>
        <taxon>Hyphomicrobiales</taxon>
        <taxon>Stappiaceae</taxon>
        <taxon>Pseudovibrio</taxon>
    </lineage>
</organism>
<evidence type="ECO:0000256" key="9">
    <source>
        <dbReference type="RuleBase" id="RU369079"/>
    </source>
</evidence>